<accession>A0ACD5UNF0</accession>
<evidence type="ECO:0000313" key="2">
    <source>
        <dbReference type="Proteomes" id="UP001732700"/>
    </source>
</evidence>
<name>A0ACD5UNF0_AVESA</name>
<protein>
    <submittedName>
        <fullName evidence="1">Uncharacterized protein</fullName>
    </submittedName>
</protein>
<dbReference type="Proteomes" id="UP001732700">
    <property type="component" value="Chromosome 2C"/>
</dbReference>
<dbReference type="EnsemblPlants" id="AVESA.00010b.r2.2CG0293900.1">
    <property type="protein sequence ID" value="AVESA.00010b.r2.2CG0293900.1.CDS"/>
    <property type="gene ID" value="AVESA.00010b.r2.2CG0293900"/>
</dbReference>
<proteinExistence type="predicted"/>
<reference evidence="1" key="1">
    <citation type="submission" date="2021-05" db="EMBL/GenBank/DDBJ databases">
        <authorList>
            <person name="Scholz U."/>
            <person name="Mascher M."/>
            <person name="Fiebig A."/>
        </authorList>
    </citation>
    <scope>NUCLEOTIDE SEQUENCE [LARGE SCALE GENOMIC DNA]</scope>
</reference>
<evidence type="ECO:0000313" key="1">
    <source>
        <dbReference type="EnsemblPlants" id="AVESA.00010b.r2.2CG0293900.1.CDS"/>
    </source>
</evidence>
<keyword evidence="2" id="KW-1185">Reference proteome</keyword>
<reference evidence="1" key="2">
    <citation type="submission" date="2025-09" db="UniProtKB">
        <authorList>
            <consortium name="EnsemblPlants"/>
        </authorList>
    </citation>
    <scope>IDENTIFICATION</scope>
</reference>
<sequence length="188" mass="20501">MEESSISSSRTAGASFFYRDVDCYASGGPHAAAEASEESGWTAYFYDDDGDKYLPLQASEDEPAAAREKKPHRHGHGHGDRASASTVSTASKTKARAKKEVAKEEKKKRPRYWEPADEDPLQDTASSLPPNATHPVQLQDGWQTAGCCEQRSSSDTALQWIDWLQPAGEAHGITGTGQMQKRGVCMLN</sequence>
<organism evidence="1 2">
    <name type="scientific">Avena sativa</name>
    <name type="common">Oat</name>
    <dbReference type="NCBI Taxonomy" id="4498"/>
    <lineage>
        <taxon>Eukaryota</taxon>
        <taxon>Viridiplantae</taxon>
        <taxon>Streptophyta</taxon>
        <taxon>Embryophyta</taxon>
        <taxon>Tracheophyta</taxon>
        <taxon>Spermatophyta</taxon>
        <taxon>Magnoliopsida</taxon>
        <taxon>Liliopsida</taxon>
        <taxon>Poales</taxon>
        <taxon>Poaceae</taxon>
        <taxon>BOP clade</taxon>
        <taxon>Pooideae</taxon>
        <taxon>Poodae</taxon>
        <taxon>Poeae</taxon>
        <taxon>Poeae Chloroplast Group 1 (Aveneae type)</taxon>
        <taxon>Aveninae</taxon>
        <taxon>Avena</taxon>
    </lineage>
</organism>